<dbReference type="GO" id="GO:0003676">
    <property type="term" value="F:nucleic acid binding"/>
    <property type="evidence" value="ECO:0007669"/>
    <property type="project" value="InterPro"/>
</dbReference>
<evidence type="ECO:0000259" key="1">
    <source>
        <dbReference type="Pfam" id="PF13358"/>
    </source>
</evidence>
<dbReference type="NCBIfam" id="NF033545">
    <property type="entry name" value="transpos_IS630"/>
    <property type="match status" value="1"/>
</dbReference>
<dbReference type="AlphaFoldDB" id="A0A975F6F1"/>
<keyword evidence="3" id="KW-1185">Reference proteome</keyword>
<protein>
    <submittedName>
        <fullName evidence="2">IS630 family transposase</fullName>
    </submittedName>
</protein>
<accession>A0A975F6F1</accession>
<dbReference type="RefSeq" id="WP_210217598.1">
    <property type="nucleotide sequence ID" value="NZ_CP072793.1"/>
</dbReference>
<evidence type="ECO:0000313" key="2">
    <source>
        <dbReference type="EMBL" id="QTR52032.1"/>
    </source>
</evidence>
<feature type="domain" description="Tc1-like transposase DDE" evidence="1">
    <location>
        <begin position="35"/>
        <end position="183"/>
    </location>
</feature>
<dbReference type="EMBL" id="CP072793">
    <property type="protein sequence ID" value="QTR52032.1"/>
    <property type="molecule type" value="Genomic_DNA"/>
</dbReference>
<organism evidence="2 3">
    <name type="scientific">Thiothrix unzii</name>
    <dbReference type="NCBI Taxonomy" id="111769"/>
    <lineage>
        <taxon>Bacteria</taxon>
        <taxon>Pseudomonadati</taxon>
        <taxon>Pseudomonadota</taxon>
        <taxon>Gammaproteobacteria</taxon>
        <taxon>Thiotrichales</taxon>
        <taxon>Thiotrichaceae</taxon>
        <taxon>Thiothrix</taxon>
    </lineage>
</organism>
<reference evidence="2" key="1">
    <citation type="submission" date="2021-04" db="EMBL/GenBank/DDBJ databases">
        <title>Genomics, taxonomy and metabolism of representatives of sulfur bacteria of the genus Thiothrix: Thiothrix fructosivorans QT, Thiothrix unzii A1T and three new species, Thiothrix subterranea sp. nov., Thiothrix litoralis sp. nov. and 'Candidatus Thiothrix anitrata' sp. nov.</title>
        <authorList>
            <person name="Ravin N.V."/>
            <person name="Smolyakov D."/>
            <person name="Rudenko T.S."/>
            <person name="Mardanov A.V."/>
            <person name="Beletsky A.V."/>
            <person name="Markov N.D."/>
            <person name="Fomenkov A.I."/>
            <person name="Roberts R.J."/>
            <person name="Karnachuk O.V."/>
            <person name="Novikov A."/>
            <person name="Grabovich M.Y."/>
        </authorList>
    </citation>
    <scope>NUCLEOTIDE SEQUENCE</scope>
    <source>
        <strain evidence="2">A1</strain>
    </source>
</reference>
<dbReference type="InterPro" id="IPR047655">
    <property type="entry name" value="Transpos_IS630-like"/>
</dbReference>
<proteinExistence type="predicted"/>
<sequence length="203" mass="23215">MRNSLKDKRDPVAFKREQEIQALLHQQAAAGKLLIYYFDGSGFTTTPCVPYGWQKRGETRRLLTAQSKRLNVLGFMSLDNDSFFHTVEGRVDSQAAIAAFNAFADRYAEEFAQTKIPCLVILDNAPIQTSKAFLGKREDWMLAGICLHFLPTYSPELNPIEILWRKIKYEWLPLDAYKSYKDMKELVLAILAGFGEKYTITFG</sequence>
<dbReference type="InterPro" id="IPR038717">
    <property type="entry name" value="Tc1-like_DDE_dom"/>
</dbReference>
<dbReference type="Pfam" id="PF13358">
    <property type="entry name" value="DDE_3"/>
    <property type="match status" value="1"/>
</dbReference>
<dbReference type="Gene3D" id="3.30.420.10">
    <property type="entry name" value="Ribonuclease H-like superfamily/Ribonuclease H"/>
    <property type="match status" value="1"/>
</dbReference>
<dbReference type="KEGG" id="tun:J9260_09715"/>
<gene>
    <name evidence="2" type="ORF">J9260_09715</name>
</gene>
<dbReference type="InterPro" id="IPR036397">
    <property type="entry name" value="RNaseH_sf"/>
</dbReference>
<dbReference type="Proteomes" id="UP000672009">
    <property type="component" value="Chromosome"/>
</dbReference>
<name>A0A975F6F1_9GAMM</name>
<evidence type="ECO:0000313" key="3">
    <source>
        <dbReference type="Proteomes" id="UP000672009"/>
    </source>
</evidence>